<feature type="transmembrane region" description="Helical" evidence="2">
    <location>
        <begin position="197"/>
        <end position="230"/>
    </location>
</feature>
<feature type="transmembrane region" description="Helical" evidence="2">
    <location>
        <begin position="104"/>
        <end position="124"/>
    </location>
</feature>
<feature type="transmembrane region" description="Helical" evidence="2">
    <location>
        <begin position="131"/>
        <end position="150"/>
    </location>
</feature>
<reference evidence="4" key="1">
    <citation type="journal article" date="2019" name="Int. J. Syst. Evol. Microbiol.">
        <title>The Global Catalogue of Microorganisms (GCM) 10K type strain sequencing project: providing services to taxonomists for standard genome sequencing and annotation.</title>
        <authorList>
            <consortium name="The Broad Institute Genomics Platform"/>
            <consortium name="The Broad Institute Genome Sequencing Center for Infectious Disease"/>
            <person name="Wu L."/>
            <person name="Ma J."/>
        </authorList>
    </citation>
    <scope>NUCLEOTIDE SEQUENCE [LARGE SCALE GENOMIC DNA]</scope>
    <source>
        <strain evidence="4">JCM 31037</strain>
    </source>
</reference>
<feature type="transmembrane region" description="Helical" evidence="2">
    <location>
        <begin position="66"/>
        <end position="84"/>
    </location>
</feature>
<evidence type="ECO:0000313" key="3">
    <source>
        <dbReference type="EMBL" id="MFD1325036.1"/>
    </source>
</evidence>
<organism evidence="3 4">
    <name type="scientific">Micromonospora sonneratiae</name>
    <dbReference type="NCBI Taxonomy" id="1184706"/>
    <lineage>
        <taxon>Bacteria</taxon>
        <taxon>Bacillati</taxon>
        <taxon>Actinomycetota</taxon>
        <taxon>Actinomycetes</taxon>
        <taxon>Micromonosporales</taxon>
        <taxon>Micromonosporaceae</taxon>
        <taxon>Micromonospora</taxon>
    </lineage>
</organism>
<keyword evidence="4" id="KW-1185">Reference proteome</keyword>
<gene>
    <name evidence="3" type="ORF">ACFQ4H_28520</name>
</gene>
<accession>A0ABW3YKS3</accession>
<feature type="region of interest" description="Disordered" evidence="1">
    <location>
        <begin position="1"/>
        <end position="23"/>
    </location>
</feature>
<dbReference type="EMBL" id="JBHTMP010000065">
    <property type="protein sequence ID" value="MFD1325036.1"/>
    <property type="molecule type" value="Genomic_DNA"/>
</dbReference>
<keyword evidence="2" id="KW-0472">Membrane</keyword>
<evidence type="ECO:0000313" key="4">
    <source>
        <dbReference type="Proteomes" id="UP001597260"/>
    </source>
</evidence>
<keyword evidence="2" id="KW-1133">Transmembrane helix</keyword>
<sequence>MQHPVDRTQPAGAASSVADSSPTVAVPRRSGFGFGMLPFVVEKAPAAPATNATWAWSLRRFARATVWLLPGYAILFGVVALVGVDGAGPAPYASGGRPLYLVGWIGALWLGLLALMSLTSLLAASRSRRTALAGLLVVLFGLLLMLPFAGMPEQTPVYGADARTMTVVGASVFTVGWLLAGWAVIRSGVFSYADGGLLMLSAPLMGVVGMLVGAFQAYGALFALAAGIGIAWRTGRLVPPGRATGVYAGPDSVAAAHVPATGTLGAQ</sequence>
<protein>
    <submittedName>
        <fullName evidence="3">Uncharacterized protein</fullName>
    </submittedName>
</protein>
<name>A0ABW3YKS3_9ACTN</name>
<proteinExistence type="predicted"/>
<comment type="caution">
    <text evidence="3">The sequence shown here is derived from an EMBL/GenBank/DDBJ whole genome shotgun (WGS) entry which is preliminary data.</text>
</comment>
<dbReference type="RefSeq" id="WP_377576672.1">
    <property type="nucleotide sequence ID" value="NZ_JBHTMP010000065.1"/>
</dbReference>
<keyword evidence="2" id="KW-0812">Transmembrane</keyword>
<evidence type="ECO:0000256" key="2">
    <source>
        <dbReference type="SAM" id="Phobius"/>
    </source>
</evidence>
<dbReference type="Proteomes" id="UP001597260">
    <property type="component" value="Unassembled WGS sequence"/>
</dbReference>
<evidence type="ECO:0000256" key="1">
    <source>
        <dbReference type="SAM" id="MobiDB-lite"/>
    </source>
</evidence>
<feature type="transmembrane region" description="Helical" evidence="2">
    <location>
        <begin position="162"/>
        <end position="185"/>
    </location>
</feature>